<dbReference type="EMBL" id="HBUE01078335">
    <property type="protein sequence ID" value="CAG6476393.1"/>
    <property type="molecule type" value="Transcribed_RNA"/>
</dbReference>
<dbReference type="EMBL" id="HBUE01078338">
    <property type="protein sequence ID" value="CAG6476399.1"/>
    <property type="molecule type" value="Transcribed_RNA"/>
</dbReference>
<feature type="region of interest" description="Disordered" evidence="1">
    <location>
        <begin position="157"/>
        <end position="186"/>
    </location>
</feature>
<name>A0A8D8BL25_CULPI</name>
<reference evidence="2" key="1">
    <citation type="submission" date="2021-05" db="EMBL/GenBank/DDBJ databases">
        <authorList>
            <person name="Alioto T."/>
            <person name="Alioto T."/>
            <person name="Gomez Garrido J."/>
        </authorList>
    </citation>
    <scope>NUCLEOTIDE SEQUENCE</scope>
</reference>
<accession>A0A8D8BL25</accession>
<dbReference type="EMBL" id="HBUE01078339">
    <property type="protein sequence ID" value="CAG6476401.1"/>
    <property type="molecule type" value="Transcribed_RNA"/>
</dbReference>
<protein>
    <submittedName>
        <fullName evidence="2">(northern house mosquito) hypothetical protein</fullName>
    </submittedName>
</protein>
<dbReference type="AlphaFoldDB" id="A0A8D8BL25"/>
<proteinExistence type="predicted"/>
<dbReference type="EMBL" id="HBUE01078336">
    <property type="protein sequence ID" value="CAG6476395.1"/>
    <property type="molecule type" value="Transcribed_RNA"/>
</dbReference>
<evidence type="ECO:0000256" key="1">
    <source>
        <dbReference type="SAM" id="MobiDB-lite"/>
    </source>
</evidence>
<feature type="compositionally biased region" description="Basic and acidic residues" evidence="1">
    <location>
        <begin position="21"/>
        <end position="41"/>
    </location>
</feature>
<dbReference type="EMBL" id="HBUE01078340">
    <property type="protein sequence ID" value="CAG6476403.1"/>
    <property type="molecule type" value="Transcribed_RNA"/>
</dbReference>
<sequence length="186" mass="20324">MGDSPLGVDDPGGARLGSVWRGEEGQVARFDRHRRQDDEGRHHVRGRFHRGGESDDKTSTPKPGPAVRRLLEAPTNLHHHRVHEARLVAQLPAEARDVPDRKHGTAARYVHTGLQGHVVPGAPQLHPQGPGGPELPGRLGKHRQGGGFWPRAVRPRRSVHQLGRHQVPDQVGPAGGAQLHPLLVQE</sequence>
<evidence type="ECO:0000313" key="2">
    <source>
        <dbReference type="EMBL" id="CAG6476403.1"/>
    </source>
</evidence>
<feature type="compositionally biased region" description="Basic and acidic residues" evidence="1">
    <location>
        <begin position="50"/>
        <end position="59"/>
    </location>
</feature>
<feature type="region of interest" description="Disordered" evidence="1">
    <location>
        <begin position="1"/>
        <end position="67"/>
    </location>
</feature>
<organism evidence="2">
    <name type="scientific">Culex pipiens</name>
    <name type="common">House mosquito</name>
    <dbReference type="NCBI Taxonomy" id="7175"/>
    <lineage>
        <taxon>Eukaryota</taxon>
        <taxon>Metazoa</taxon>
        <taxon>Ecdysozoa</taxon>
        <taxon>Arthropoda</taxon>
        <taxon>Hexapoda</taxon>
        <taxon>Insecta</taxon>
        <taxon>Pterygota</taxon>
        <taxon>Neoptera</taxon>
        <taxon>Endopterygota</taxon>
        <taxon>Diptera</taxon>
        <taxon>Nematocera</taxon>
        <taxon>Culicoidea</taxon>
        <taxon>Culicidae</taxon>
        <taxon>Culicinae</taxon>
        <taxon>Culicini</taxon>
        <taxon>Culex</taxon>
        <taxon>Culex</taxon>
    </lineage>
</organism>